<accession>A0A1V6SQ29</accession>
<evidence type="ECO:0000313" key="1">
    <source>
        <dbReference type="EMBL" id="OQE16165.1"/>
    </source>
</evidence>
<name>A0A1V6SQ29_9EURO</name>
<protein>
    <recommendedName>
        <fullName evidence="3">Nudix hydrolase domain-containing protein</fullName>
    </recommendedName>
</protein>
<organism evidence="1 2">
    <name type="scientific">Penicillium steckii</name>
    <dbReference type="NCBI Taxonomy" id="303698"/>
    <lineage>
        <taxon>Eukaryota</taxon>
        <taxon>Fungi</taxon>
        <taxon>Dikarya</taxon>
        <taxon>Ascomycota</taxon>
        <taxon>Pezizomycotina</taxon>
        <taxon>Eurotiomycetes</taxon>
        <taxon>Eurotiomycetidae</taxon>
        <taxon>Eurotiales</taxon>
        <taxon>Aspergillaceae</taxon>
        <taxon>Penicillium</taxon>
    </lineage>
</organism>
<evidence type="ECO:0008006" key="3">
    <source>
        <dbReference type="Google" id="ProtNLM"/>
    </source>
</evidence>
<sequence>MSKSIPWQTSPYQYLSGDFEYHCGLKAYGDNSGNELSHVSIYQCFLIDGAGRPVVEARQIDHGWTQETLLEEGKKALGLKGSRELEEEVAERMILQDLVDKIYEPCVRKKSPGGRSSISLNGVRIEETGNVSRTS</sequence>
<dbReference type="OrthoDB" id="5279849at2759"/>
<gene>
    <name evidence="1" type="ORF">PENSTE_c025G08645</name>
</gene>
<dbReference type="AlphaFoldDB" id="A0A1V6SQ29"/>
<proteinExistence type="predicted"/>
<dbReference type="Proteomes" id="UP000191285">
    <property type="component" value="Unassembled WGS sequence"/>
</dbReference>
<reference evidence="2" key="1">
    <citation type="journal article" date="2017" name="Nat. Microbiol.">
        <title>Global analysis of biosynthetic gene clusters reveals vast potential of secondary metabolite production in Penicillium species.</title>
        <authorList>
            <person name="Nielsen J.C."/>
            <person name="Grijseels S."/>
            <person name="Prigent S."/>
            <person name="Ji B."/>
            <person name="Dainat J."/>
            <person name="Nielsen K.F."/>
            <person name="Frisvad J.C."/>
            <person name="Workman M."/>
            <person name="Nielsen J."/>
        </authorList>
    </citation>
    <scope>NUCLEOTIDE SEQUENCE [LARGE SCALE GENOMIC DNA]</scope>
    <source>
        <strain evidence="2">IBT 24891</strain>
    </source>
</reference>
<dbReference type="EMBL" id="MLKD01000025">
    <property type="protein sequence ID" value="OQE16165.1"/>
    <property type="molecule type" value="Genomic_DNA"/>
</dbReference>
<comment type="caution">
    <text evidence="1">The sequence shown here is derived from an EMBL/GenBank/DDBJ whole genome shotgun (WGS) entry which is preliminary data.</text>
</comment>
<evidence type="ECO:0000313" key="2">
    <source>
        <dbReference type="Proteomes" id="UP000191285"/>
    </source>
</evidence>
<keyword evidence="2" id="KW-1185">Reference proteome</keyword>